<evidence type="ECO:0000313" key="3">
    <source>
        <dbReference type="Proteomes" id="UP000218767"/>
    </source>
</evidence>
<name>A0A2A4WY86_9GAMM</name>
<dbReference type="Pfam" id="PF05170">
    <property type="entry name" value="AsmA"/>
    <property type="match status" value="2"/>
</dbReference>
<dbReference type="PANTHER" id="PTHR30441:SF4">
    <property type="entry name" value="PROTEIN ASMA"/>
    <property type="match status" value="1"/>
</dbReference>
<protein>
    <recommendedName>
        <fullName evidence="1">AsmA domain-containing protein</fullName>
    </recommendedName>
</protein>
<feature type="domain" description="AsmA" evidence="1">
    <location>
        <begin position="3"/>
        <end position="197"/>
    </location>
</feature>
<reference evidence="3" key="1">
    <citation type="submission" date="2017-08" db="EMBL/GenBank/DDBJ databases">
        <title>A dynamic microbial community with high functional redundancy inhabits the cold, oxic subseafloor aquifer.</title>
        <authorList>
            <person name="Tully B.J."/>
            <person name="Wheat C.G."/>
            <person name="Glazer B.T."/>
            <person name="Huber J.A."/>
        </authorList>
    </citation>
    <scope>NUCLEOTIDE SEQUENCE [LARGE SCALE GENOMIC DNA]</scope>
</reference>
<comment type="caution">
    <text evidence="2">The sequence shown here is derived from an EMBL/GenBank/DDBJ whole genome shotgun (WGS) entry which is preliminary data.</text>
</comment>
<gene>
    <name evidence="2" type="ORF">COB20_12940</name>
</gene>
<dbReference type="Proteomes" id="UP000218767">
    <property type="component" value="Unassembled WGS sequence"/>
</dbReference>
<dbReference type="EMBL" id="NVUL01000075">
    <property type="protein sequence ID" value="PCI75422.1"/>
    <property type="molecule type" value="Genomic_DNA"/>
</dbReference>
<evidence type="ECO:0000313" key="2">
    <source>
        <dbReference type="EMBL" id="PCI75422.1"/>
    </source>
</evidence>
<dbReference type="AlphaFoldDB" id="A0A2A4WY86"/>
<dbReference type="InterPro" id="IPR052894">
    <property type="entry name" value="AsmA-related"/>
</dbReference>
<evidence type="ECO:0000259" key="1">
    <source>
        <dbReference type="Pfam" id="PF05170"/>
    </source>
</evidence>
<sequence length="698" mass="75102">MIKKLSRLLLGLILLSIVAGVILLMSVNTDQNKAAIQAAVLSSTGYELTIAGDMDITFFPSVGLTLNDVRLKNPASPQELASTTAALLQVDLRALIGGEIFIRELSANDFHINYYIDADGKSNWDVETPNFNNNTNSANPVTQSTQQQSNPIAADTNSNIVTVSFERLRIDNASIDIQDLSQGLRYSVNNLNLTSNNTNIEGNPFDVEVNFTFLNNGMTKPIAMGFRGDITADINAGNIDVENFSFNITPLLLQGDLHINGLNDAVTFDGSLSSNDFDVFGLLQTVGISESELDVTSSLFSIAEKPQASVAARFSGDELGIVIPELIAQLSESRIEAEAEIRFATNLSPANISYEVVSNQIDISPFLDSEAATDTSPVAGNGATVIRPNDAVISPSALATNTAIPIELLNSFNVLGSIAIESVVANDLLFTGINVFTNVEDGVLDIELQPVATFEGSVAGNLRVDGRSEVATFSTQLVISQLNLADLAPSVSRLNAVTGNLDVEVDLTATGKTTSEMMDSLNGSATFAITENSVDIGVIKQVFTAISALSPSGGTIEQWPDVIRFAELGGFILLNNGLSENQQLNLRMDNFDISGTGGIDMQQQNFDYDLQFSILGDPYLQTIQVDELYHDVSWPVECAAAFEDEVSQYCRPDFTRVREIFTQLGTNAIIDRLDEVISDQLPPEVSGGVRGLLRNLLN</sequence>
<dbReference type="PANTHER" id="PTHR30441">
    <property type="entry name" value="DUF748 DOMAIN-CONTAINING PROTEIN"/>
    <property type="match status" value="1"/>
</dbReference>
<accession>A0A2A4WY86</accession>
<dbReference type="InterPro" id="IPR007844">
    <property type="entry name" value="AsmA"/>
</dbReference>
<proteinExistence type="predicted"/>
<feature type="domain" description="AsmA" evidence="1">
    <location>
        <begin position="418"/>
        <end position="557"/>
    </location>
</feature>
<dbReference type="GO" id="GO:0090313">
    <property type="term" value="P:regulation of protein targeting to membrane"/>
    <property type="evidence" value="ECO:0007669"/>
    <property type="project" value="TreeGrafter"/>
</dbReference>
<dbReference type="GO" id="GO:0005886">
    <property type="term" value="C:plasma membrane"/>
    <property type="evidence" value="ECO:0007669"/>
    <property type="project" value="TreeGrafter"/>
</dbReference>
<organism evidence="2 3">
    <name type="scientific">SAR86 cluster bacterium</name>
    <dbReference type="NCBI Taxonomy" id="2030880"/>
    <lineage>
        <taxon>Bacteria</taxon>
        <taxon>Pseudomonadati</taxon>
        <taxon>Pseudomonadota</taxon>
        <taxon>Gammaproteobacteria</taxon>
        <taxon>SAR86 cluster</taxon>
    </lineage>
</organism>